<dbReference type="GO" id="GO:0005737">
    <property type="term" value="C:cytoplasm"/>
    <property type="evidence" value="ECO:0007669"/>
    <property type="project" value="TreeGrafter"/>
</dbReference>
<dbReference type="GO" id="GO:0005634">
    <property type="term" value="C:nucleus"/>
    <property type="evidence" value="ECO:0007669"/>
    <property type="project" value="UniProtKB-SubCell"/>
</dbReference>
<feature type="region of interest" description="Disordered" evidence="8">
    <location>
        <begin position="106"/>
        <end position="146"/>
    </location>
</feature>
<dbReference type="InterPro" id="IPR055046">
    <property type="entry name" value="Nab2-like_Znf-CCCH"/>
</dbReference>
<dbReference type="GO" id="GO:0043488">
    <property type="term" value="P:regulation of mRNA stability"/>
    <property type="evidence" value="ECO:0007669"/>
    <property type="project" value="InterPro"/>
</dbReference>
<dbReference type="Gene3D" id="4.10.1000.40">
    <property type="match status" value="1"/>
</dbReference>
<evidence type="ECO:0000259" key="9">
    <source>
        <dbReference type="Pfam" id="PF22683"/>
    </source>
</evidence>
<evidence type="ECO:0000256" key="6">
    <source>
        <dbReference type="ARBA" id="ARBA00022833"/>
    </source>
</evidence>
<evidence type="ECO:0000256" key="8">
    <source>
        <dbReference type="SAM" id="MobiDB-lite"/>
    </source>
</evidence>
<dbReference type="InterPro" id="IPR043094">
    <property type="entry name" value="Nab2/ZC3H14_N_sf"/>
</dbReference>
<keyword evidence="7" id="KW-0539">Nucleus</keyword>
<evidence type="ECO:0000313" key="10">
    <source>
        <dbReference type="EMBL" id="TID22286.1"/>
    </source>
</evidence>
<dbReference type="Proteomes" id="UP000298493">
    <property type="component" value="Unassembled WGS sequence"/>
</dbReference>
<feature type="region of interest" description="Disordered" evidence="8">
    <location>
        <begin position="166"/>
        <end position="192"/>
    </location>
</feature>
<dbReference type="EMBL" id="SNSC02000008">
    <property type="protein sequence ID" value="TID22286.1"/>
    <property type="molecule type" value="Genomic_DNA"/>
</dbReference>
<feature type="compositionally biased region" description="Low complexity" evidence="8">
    <location>
        <begin position="301"/>
        <end position="311"/>
    </location>
</feature>
<dbReference type="PANTHER" id="PTHR14738">
    <property type="entry name" value="ZINC FINGER CCCH DOMAIN-CONTAINING PROTEIN 14"/>
    <property type="match status" value="1"/>
</dbReference>
<keyword evidence="11" id="KW-1185">Reference proteome</keyword>
<keyword evidence="5" id="KW-0863">Zinc-finger</keyword>
<comment type="subcellular location">
    <subcellularLocation>
        <location evidence="1">Nucleus</location>
    </subcellularLocation>
</comment>
<evidence type="ECO:0000256" key="7">
    <source>
        <dbReference type="ARBA" id="ARBA00023242"/>
    </source>
</evidence>
<dbReference type="Pfam" id="PF14608">
    <property type="entry name" value="zf-CCCH_2"/>
    <property type="match status" value="4"/>
</dbReference>
<dbReference type="GO" id="GO:0008270">
    <property type="term" value="F:zinc ion binding"/>
    <property type="evidence" value="ECO:0007669"/>
    <property type="project" value="UniProtKB-KW"/>
</dbReference>
<dbReference type="Pfam" id="PF22683">
    <property type="entry name" value="Nab2-like_zf-CCCH"/>
    <property type="match status" value="1"/>
</dbReference>
<sequence length="514" mass="55406">MSIEVAVGSQLGEALQTVVLPKLVELGWSTGMQDDTLSEYIILMLANGKTQDQIATELSTDLLDSSPDDAAPMEFAKWLFEQVGQLSAQHNITASTNAGPAGVAEISQGDMVSGGDEEMGNGTDGGEIPTGPKAMRNGPKQGRDKRMLGQLTKNLDRSGDSALHRIRGAGGVGRINSHSREPPKGPRQAHPQNLNRALASGNARPMQAIPGLMGPGMGQMQNGGQFQQQPGMYGSMPPNIQQDTMQQMMQMMEAQAAMLAQMTAAGGAPFQQPQGRYQNHNGRSLADRVEKRGRQHHDRNQQPQNGQSQGGDTTMGEDGEAKEGGSETGNQESKDPKETMCRWNMRCTKPDCIYAHQSPVSLGGLAVDTSMECPHGVACKNTRCTGRHPSPAKKLEFQQKTECQYGPNCARANCPFIHSAAPACKNGADCDAADCQYWHSPIKCKFPSCTNPRCPFKHEPGQKKGPFKNATLILNGGDKQHVSERKFVADEATEELITPSTIVPEAMQEDLQVT</sequence>
<evidence type="ECO:0000256" key="3">
    <source>
        <dbReference type="ARBA" id="ARBA00022723"/>
    </source>
</evidence>
<dbReference type="InterPro" id="IPR040366">
    <property type="entry name" value="Nab2/ZC3H14"/>
</dbReference>
<accession>A0A4Z1PB88</accession>
<reference evidence="10 11" key="1">
    <citation type="submission" date="2019-04" db="EMBL/GenBank/DDBJ databases">
        <title>High contiguity whole genome sequence and gene annotation resource for two Venturia nashicola isolates.</title>
        <authorList>
            <person name="Prokchorchik M."/>
            <person name="Won K."/>
            <person name="Lee Y."/>
            <person name="Choi E.D."/>
            <person name="Segonzac C."/>
            <person name="Sohn K.H."/>
        </authorList>
    </citation>
    <scope>NUCLEOTIDE SEQUENCE [LARGE SCALE GENOMIC DNA]</scope>
    <source>
        <strain evidence="10 11">PRI2</strain>
    </source>
</reference>
<organism evidence="10 11">
    <name type="scientific">Venturia nashicola</name>
    <dbReference type="NCBI Taxonomy" id="86259"/>
    <lineage>
        <taxon>Eukaryota</taxon>
        <taxon>Fungi</taxon>
        <taxon>Dikarya</taxon>
        <taxon>Ascomycota</taxon>
        <taxon>Pezizomycotina</taxon>
        <taxon>Dothideomycetes</taxon>
        <taxon>Pleosporomycetidae</taxon>
        <taxon>Venturiales</taxon>
        <taxon>Venturiaceae</taxon>
        <taxon>Venturia</taxon>
    </lineage>
</organism>
<dbReference type="Gene3D" id="4.10.1000.30">
    <property type="match status" value="1"/>
</dbReference>
<dbReference type="GO" id="GO:0008143">
    <property type="term" value="F:poly(A) binding"/>
    <property type="evidence" value="ECO:0007669"/>
    <property type="project" value="InterPro"/>
</dbReference>
<evidence type="ECO:0000256" key="2">
    <source>
        <dbReference type="ARBA" id="ARBA00008423"/>
    </source>
</evidence>
<comment type="similarity">
    <text evidence="2">Belongs to the ZC3H14 family.</text>
</comment>
<name>A0A4Z1PB88_9PEZI</name>
<dbReference type="Gene3D" id="1.10.340.40">
    <property type="entry name" value="Nuclear abundant poly(A) RNA-bind protein 2, N-terminal domain"/>
    <property type="match status" value="1"/>
</dbReference>
<gene>
    <name evidence="10" type="ORF">E6O75_ATG11080</name>
</gene>
<comment type="caution">
    <text evidence="10">The sequence shown here is derived from an EMBL/GenBank/DDBJ whole genome shotgun (WGS) entry which is preliminary data.</text>
</comment>
<evidence type="ECO:0000313" key="11">
    <source>
        <dbReference type="Proteomes" id="UP000298493"/>
    </source>
</evidence>
<keyword evidence="4" id="KW-0677">Repeat</keyword>
<protein>
    <recommendedName>
        <fullName evidence="9">Nab2-like CCCH zinc finger domain-containing protein</fullName>
    </recommendedName>
</protein>
<dbReference type="OrthoDB" id="438553at2759"/>
<proteinExistence type="inferred from homology"/>
<evidence type="ECO:0000256" key="4">
    <source>
        <dbReference type="ARBA" id="ARBA00022737"/>
    </source>
</evidence>
<dbReference type="STRING" id="86259.A0A4Z1PB88"/>
<feature type="region of interest" description="Disordered" evidence="8">
    <location>
        <begin position="289"/>
        <end position="337"/>
    </location>
</feature>
<evidence type="ECO:0000256" key="5">
    <source>
        <dbReference type="ARBA" id="ARBA00022771"/>
    </source>
</evidence>
<evidence type="ECO:0000256" key="1">
    <source>
        <dbReference type="ARBA" id="ARBA00004123"/>
    </source>
</evidence>
<feature type="domain" description="Nab2-like CCCH zinc finger" evidence="9">
    <location>
        <begin position="444"/>
        <end position="463"/>
    </location>
</feature>
<keyword evidence="3" id="KW-0479">Metal-binding</keyword>
<dbReference type="PANTHER" id="PTHR14738:SF29">
    <property type="entry name" value="ZINC FINGER CCCH DOMAIN-CONTAINING PROTEIN 14"/>
    <property type="match status" value="1"/>
</dbReference>
<dbReference type="AlphaFoldDB" id="A0A4Z1PB88"/>
<keyword evidence="6" id="KW-0862">Zinc</keyword>